<evidence type="ECO:0000256" key="4">
    <source>
        <dbReference type="ARBA" id="ARBA00022452"/>
    </source>
</evidence>
<feature type="domain" description="TonB-dependent receptor-like beta-barrel" evidence="16">
    <location>
        <begin position="322"/>
        <end position="737"/>
    </location>
</feature>
<dbReference type="SUPFAM" id="SSF56935">
    <property type="entry name" value="Porins"/>
    <property type="match status" value="1"/>
</dbReference>
<dbReference type="Pfam" id="PF13715">
    <property type="entry name" value="CarbopepD_reg_2"/>
    <property type="match status" value="1"/>
</dbReference>
<dbReference type="GO" id="GO:0015344">
    <property type="term" value="F:siderophore uptake transmembrane transporter activity"/>
    <property type="evidence" value="ECO:0007669"/>
    <property type="project" value="TreeGrafter"/>
</dbReference>
<keyword evidence="5" id="KW-0410">Iron transport</keyword>
<dbReference type="PANTHER" id="PTHR32552">
    <property type="entry name" value="FERRICHROME IRON RECEPTOR-RELATED"/>
    <property type="match status" value="1"/>
</dbReference>
<dbReference type="InterPro" id="IPR039426">
    <property type="entry name" value="TonB-dep_rcpt-like"/>
</dbReference>
<evidence type="ECO:0000256" key="8">
    <source>
        <dbReference type="ARBA" id="ARBA00023004"/>
    </source>
</evidence>
<evidence type="ECO:0000313" key="18">
    <source>
        <dbReference type="EMBL" id="PAP78803.1"/>
    </source>
</evidence>
<gene>
    <name evidence="18" type="ORF">BSZ37_15725</name>
</gene>
<comment type="similarity">
    <text evidence="2 14 15">Belongs to the TonB-dependent receptor family.</text>
</comment>
<accession>A0A271J5U8</accession>
<comment type="subcellular location">
    <subcellularLocation>
        <location evidence="1 14">Cell outer membrane</location>
        <topology evidence="1 14">Multi-pass membrane protein</topology>
    </subcellularLocation>
</comment>
<dbReference type="Proteomes" id="UP000216339">
    <property type="component" value="Unassembled WGS sequence"/>
</dbReference>
<dbReference type="Gene3D" id="2.60.40.1120">
    <property type="entry name" value="Carboxypeptidase-like, regulatory domain"/>
    <property type="match status" value="1"/>
</dbReference>
<dbReference type="PROSITE" id="PS52016">
    <property type="entry name" value="TONB_DEPENDENT_REC_3"/>
    <property type="match status" value="1"/>
</dbReference>
<dbReference type="GO" id="GO:0009279">
    <property type="term" value="C:cell outer membrane"/>
    <property type="evidence" value="ECO:0007669"/>
    <property type="project" value="UniProtKB-SubCell"/>
</dbReference>
<evidence type="ECO:0000256" key="14">
    <source>
        <dbReference type="PROSITE-ProRule" id="PRU01360"/>
    </source>
</evidence>
<dbReference type="CDD" id="cd01347">
    <property type="entry name" value="ligand_gated_channel"/>
    <property type="match status" value="1"/>
</dbReference>
<keyword evidence="10 15" id="KW-0798">TonB box</keyword>
<protein>
    <recommendedName>
        <fullName evidence="20">Ferrichrome-iron receptor</fullName>
    </recommendedName>
</protein>
<dbReference type="GO" id="GO:0038023">
    <property type="term" value="F:signaling receptor activity"/>
    <property type="evidence" value="ECO:0007669"/>
    <property type="project" value="InterPro"/>
</dbReference>
<dbReference type="FunFam" id="2.40.170.20:FF:000005">
    <property type="entry name" value="TonB-dependent siderophore receptor"/>
    <property type="match status" value="1"/>
</dbReference>
<dbReference type="InterPro" id="IPR010917">
    <property type="entry name" value="TonB_rcpt_CS"/>
</dbReference>
<dbReference type="GO" id="GO:0015891">
    <property type="term" value="P:siderophore transport"/>
    <property type="evidence" value="ECO:0007669"/>
    <property type="project" value="InterPro"/>
</dbReference>
<evidence type="ECO:0000256" key="10">
    <source>
        <dbReference type="ARBA" id="ARBA00023077"/>
    </source>
</evidence>
<dbReference type="FunFam" id="2.170.130.10:FF:000001">
    <property type="entry name" value="Catecholate siderophore TonB-dependent receptor"/>
    <property type="match status" value="1"/>
</dbReference>
<keyword evidence="3 14" id="KW-0813">Transport</keyword>
<proteinExistence type="inferred from homology"/>
<dbReference type="InterPro" id="IPR037066">
    <property type="entry name" value="Plug_dom_sf"/>
</dbReference>
<keyword evidence="11 14" id="KW-0472">Membrane</keyword>
<dbReference type="InterPro" id="IPR013784">
    <property type="entry name" value="Carb-bd-like_fold"/>
</dbReference>
<keyword evidence="4 14" id="KW-1134">Transmembrane beta strand</keyword>
<dbReference type="SUPFAM" id="SSF49452">
    <property type="entry name" value="Starch-binding domain-like"/>
    <property type="match status" value="1"/>
</dbReference>
<dbReference type="Gene3D" id="2.170.130.10">
    <property type="entry name" value="TonB-dependent receptor, plug domain"/>
    <property type="match status" value="1"/>
</dbReference>
<keyword evidence="13 14" id="KW-0998">Cell outer membrane</keyword>
<evidence type="ECO:0000256" key="13">
    <source>
        <dbReference type="ARBA" id="ARBA00023237"/>
    </source>
</evidence>
<feature type="domain" description="TonB-dependent receptor plug" evidence="17">
    <location>
        <begin position="127"/>
        <end position="230"/>
    </location>
</feature>
<dbReference type="PROSITE" id="PS01156">
    <property type="entry name" value="TONB_DEPENDENT_REC_2"/>
    <property type="match status" value="1"/>
</dbReference>
<dbReference type="Gene3D" id="2.40.170.20">
    <property type="entry name" value="TonB-dependent receptor, beta-barrel domain"/>
    <property type="match status" value="1"/>
</dbReference>
<keyword evidence="9" id="KW-0406">Ion transport</keyword>
<dbReference type="GO" id="GO:0030246">
    <property type="term" value="F:carbohydrate binding"/>
    <property type="evidence" value="ECO:0007669"/>
    <property type="project" value="InterPro"/>
</dbReference>
<dbReference type="PANTHER" id="PTHR32552:SF68">
    <property type="entry name" value="FERRICHROME OUTER MEMBRANE TRANSPORTER_PHAGE RECEPTOR"/>
    <property type="match status" value="1"/>
</dbReference>
<keyword evidence="6 14" id="KW-0812">Transmembrane</keyword>
<evidence type="ECO:0000256" key="2">
    <source>
        <dbReference type="ARBA" id="ARBA00009810"/>
    </source>
</evidence>
<dbReference type="Pfam" id="PF00593">
    <property type="entry name" value="TonB_dep_Rec_b-barrel"/>
    <property type="match status" value="1"/>
</dbReference>
<sequence>MALAAAPLAAFAQTGTLAGRVLDADTQQPLPGATIVLAGTTTGTSSGPAGAFTILEVPVDTHTVRVSLVGYEPVSRTVEVLEGERVVLDVALSEQTESLGAITVVSRRGGFVPTALSSASKIGAAPLETPQSVSVITQDQLEVQDATTLAEALRYTPGIQGEAWGFEPRFTWLKIRGFDATQTGLYRDGLQLRNVNYAVGYNVEPYGMERIEVLRGPASVLYGAGSPGGVVAFSSKRPTLVDQREATVEAGSFGRLQAQADVSGPIDAAGRFTYRLTGLARQSGTQVEFVDNDRLFVAPALSWRPTSATNWTVLGHAQFDDTGASQALPIEGTLEDNALGEVPTEFYTGAPGVDRYDRNEWSASSLFEHRVGETWTLRQNTRAYSSELDDVTVYSTGLMDDGRTLTRSLFGTFGSLDGLALDNSVRAQTEVGAVDATVLAGLDVQLLDVGLQQTFGGAPSLDLFAPDYDQTVDDAPVFADSETQQAQTGVYLQGQFDVAERLILSLNGRYDWARTETTNLLADGAVTEQDDAAFTGRAGLIVKLPYGVAPYASYAESFLPQIGLDAEGQPFSPERGRQLEAGVKVQPPTWNGFFTVALFDLTREDFLQYDPTTFLQVQTGEVRSQGVEVEGVASLVNGFDVTAGLTLLDVEITETSNAAELGMRPTQIPSLTASLWADYALPRGPLAGLGFGAGVRHVGSSYGDAANTIEAPATTLADAAVYYEFAPVRLAVNVQNVFDDAYVASAFARNSTLVTFGAGRQVSAGLSVRF</sequence>
<dbReference type="NCBIfam" id="TIGR01783">
    <property type="entry name" value="TonB-siderophor"/>
    <property type="match status" value="1"/>
</dbReference>
<evidence type="ECO:0000256" key="9">
    <source>
        <dbReference type="ARBA" id="ARBA00023065"/>
    </source>
</evidence>
<keyword evidence="19" id="KW-1185">Reference proteome</keyword>
<evidence type="ECO:0000256" key="3">
    <source>
        <dbReference type="ARBA" id="ARBA00022448"/>
    </source>
</evidence>
<dbReference type="InterPro" id="IPR010105">
    <property type="entry name" value="TonB_sidphr_rcpt"/>
</dbReference>
<dbReference type="Pfam" id="PF07715">
    <property type="entry name" value="Plug"/>
    <property type="match status" value="1"/>
</dbReference>
<evidence type="ECO:0000256" key="1">
    <source>
        <dbReference type="ARBA" id="ARBA00004571"/>
    </source>
</evidence>
<evidence type="ECO:0000256" key="7">
    <source>
        <dbReference type="ARBA" id="ARBA00022729"/>
    </source>
</evidence>
<evidence type="ECO:0000259" key="17">
    <source>
        <dbReference type="Pfam" id="PF07715"/>
    </source>
</evidence>
<evidence type="ECO:0000256" key="6">
    <source>
        <dbReference type="ARBA" id="ARBA00022692"/>
    </source>
</evidence>
<organism evidence="18 19">
    <name type="scientific">Rubrivirga marina</name>
    <dbReference type="NCBI Taxonomy" id="1196024"/>
    <lineage>
        <taxon>Bacteria</taxon>
        <taxon>Pseudomonadati</taxon>
        <taxon>Rhodothermota</taxon>
        <taxon>Rhodothermia</taxon>
        <taxon>Rhodothermales</taxon>
        <taxon>Rubricoccaceae</taxon>
        <taxon>Rubrivirga</taxon>
    </lineage>
</organism>
<dbReference type="InterPro" id="IPR012910">
    <property type="entry name" value="Plug_dom"/>
</dbReference>
<dbReference type="AlphaFoldDB" id="A0A271J5U8"/>
<evidence type="ECO:0000256" key="5">
    <source>
        <dbReference type="ARBA" id="ARBA00022496"/>
    </source>
</evidence>
<reference evidence="18 19" key="1">
    <citation type="submission" date="2016-11" db="EMBL/GenBank/DDBJ databases">
        <title>Study of marine rhodopsin-containing bacteria.</title>
        <authorList>
            <person name="Yoshizawa S."/>
            <person name="Kumagai Y."/>
            <person name="Kogure K."/>
        </authorList>
    </citation>
    <scope>NUCLEOTIDE SEQUENCE [LARGE SCALE GENOMIC DNA]</scope>
    <source>
        <strain evidence="18 19">SAORIC-28</strain>
    </source>
</reference>
<dbReference type="InterPro" id="IPR036942">
    <property type="entry name" value="Beta-barrel_TonB_sf"/>
</dbReference>
<keyword evidence="8" id="KW-0408">Iron</keyword>
<evidence type="ECO:0000256" key="11">
    <source>
        <dbReference type="ARBA" id="ARBA00023136"/>
    </source>
</evidence>
<evidence type="ECO:0000313" key="19">
    <source>
        <dbReference type="Proteomes" id="UP000216339"/>
    </source>
</evidence>
<evidence type="ECO:0000259" key="16">
    <source>
        <dbReference type="Pfam" id="PF00593"/>
    </source>
</evidence>
<dbReference type="InterPro" id="IPR000531">
    <property type="entry name" value="Beta-barrel_TonB"/>
</dbReference>
<keyword evidence="7" id="KW-0732">Signal</keyword>
<comment type="caution">
    <text evidence="18">The sequence shown here is derived from an EMBL/GenBank/DDBJ whole genome shotgun (WGS) entry which is preliminary data.</text>
</comment>
<evidence type="ECO:0000256" key="15">
    <source>
        <dbReference type="RuleBase" id="RU003357"/>
    </source>
</evidence>
<evidence type="ECO:0000256" key="12">
    <source>
        <dbReference type="ARBA" id="ARBA00023170"/>
    </source>
</evidence>
<dbReference type="EMBL" id="MQWD01000001">
    <property type="protein sequence ID" value="PAP78803.1"/>
    <property type="molecule type" value="Genomic_DNA"/>
</dbReference>
<evidence type="ECO:0008006" key="20">
    <source>
        <dbReference type="Google" id="ProtNLM"/>
    </source>
</evidence>
<name>A0A271J5U8_9BACT</name>
<keyword evidence="12" id="KW-0675">Receptor</keyword>